<reference evidence="2" key="1">
    <citation type="submission" date="2021-01" db="EMBL/GenBank/DDBJ databases">
        <title>Whole genome shotgun sequence of Planotetraspora thailandica NBRC 104271.</title>
        <authorList>
            <person name="Komaki H."/>
            <person name="Tamura T."/>
        </authorList>
    </citation>
    <scope>NUCLEOTIDE SEQUENCE</scope>
    <source>
        <strain evidence="2">NBRC 104271</strain>
    </source>
</reference>
<organism evidence="2 3">
    <name type="scientific">Planotetraspora thailandica</name>
    <dbReference type="NCBI Taxonomy" id="487172"/>
    <lineage>
        <taxon>Bacteria</taxon>
        <taxon>Bacillati</taxon>
        <taxon>Actinomycetota</taxon>
        <taxon>Actinomycetes</taxon>
        <taxon>Streptosporangiales</taxon>
        <taxon>Streptosporangiaceae</taxon>
        <taxon>Planotetraspora</taxon>
    </lineage>
</organism>
<name>A0A8J3XYS5_9ACTN</name>
<dbReference type="AlphaFoldDB" id="A0A8J3XYS5"/>
<feature type="compositionally biased region" description="Basic and acidic residues" evidence="1">
    <location>
        <begin position="58"/>
        <end position="91"/>
    </location>
</feature>
<evidence type="ECO:0000256" key="1">
    <source>
        <dbReference type="SAM" id="MobiDB-lite"/>
    </source>
</evidence>
<evidence type="ECO:0000313" key="2">
    <source>
        <dbReference type="EMBL" id="GII54918.1"/>
    </source>
</evidence>
<evidence type="ECO:0000313" key="3">
    <source>
        <dbReference type="Proteomes" id="UP000605992"/>
    </source>
</evidence>
<gene>
    <name evidence="2" type="ORF">Pth03_33070</name>
</gene>
<dbReference type="EMBL" id="BOOR01000021">
    <property type="protein sequence ID" value="GII54918.1"/>
    <property type="molecule type" value="Genomic_DNA"/>
</dbReference>
<sequence>MQRREAVIQGLCGPDRAEQAEARRIEDLHSRHCPLDLRMPEEGDHGGRDRHEEILRIPERGGLHTDEQVTHDAAADGGEEREHHHADHVEPFAHALQRSGQSETPE</sequence>
<dbReference type="Proteomes" id="UP000605992">
    <property type="component" value="Unassembled WGS sequence"/>
</dbReference>
<keyword evidence="3" id="KW-1185">Reference proteome</keyword>
<proteinExistence type="predicted"/>
<comment type="caution">
    <text evidence="2">The sequence shown here is derived from an EMBL/GenBank/DDBJ whole genome shotgun (WGS) entry which is preliminary data.</text>
</comment>
<protein>
    <submittedName>
        <fullName evidence="2">Uncharacterized protein</fullName>
    </submittedName>
</protein>
<accession>A0A8J3XYS5</accession>
<feature type="region of interest" description="Disordered" evidence="1">
    <location>
        <begin position="58"/>
        <end position="106"/>
    </location>
</feature>